<comment type="similarity">
    <text evidence="12">Belongs to the DnaG primase family.</text>
</comment>
<dbReference type="PANTHER" id="PTHR30313:SF2">
    <property type="entry name" value="DNA PRIMASE"/>
    <property type="match status" value="1"/>
</dbReference>
<evidence type="ECO:0000256" key="11">
    <source>
        <dbReference type="ARBA" id="ARBA00023163"/>
    </source>
</evidence>
<dbReference type="InterPro" id="IPR006295">
    <property type="entry name" value="DNA_primase_DnaG"/>
</dbReference>
<evidence type="ECO:0000313" key="15">
    <source>
        <dbReference type="EMBL" id="CUH70344.1"/>
    </source>
</evidence>
<evidence type="ECO:0000256" key="2">
    <source>
        <dbReference type="ARBA" id="ARBA00022515"/>
    </source>
</evidence>
<evidence type="ECO:0000256" key="5">
    <source>
        <dbReference type="ARBA" id="ARBA00022705"/>
    </source>
</evidence>
<dbReference type="GO" id="GO:1990077">
    <property type="term" value="C:primosome complex"/>
    <property type="evidence" value="ECO:0007669"/>
    <property type="project" value="UniProtKB-KW"/>
</dbReference>
<dbReference type="PROSITE" id="PS50880">
    <property type="entry name" value="TOPRIM"/>
    <property type="match status" value="1"/>
</dbReference>
<gene>
    <name evidence="12 15" type="primary">dnaG</name>
    <name evidence="14" type="ORF">TL5118_00086</name>
    <name evidence="15" type="ORF">TL5120_00117</name>
</gene>
<evidence type="ECO:0000256" key="10">
    <source>
        <dbReference type="ARBA" id="ARBA00023125"/>
    </source>
</evidence>
<dbReference type="NCBIfam" id="TIGR01391">
    <property type="entry name" value="dnaG"/>
    <property type="match status" value="1"/>
</dbReference>
<keyword evidence="9" id="KW-0460">Magnesium</keyword>
<comment type="subunit">
    <text evidence="12">Monomer. Interacts with DnaB.</text>
</comment>
<keyword evidence="5 12" id="KW-0235">DNA replication</keyword>
<evidence type="ECO:0000259" key="13">
    <source>
        <dbReference type="PROSITE" id="PS50880"/>
    </source>
</evidence>
<evidence type="ECO:0000313" key="14">
    <source>
        <dbReference type="EMBL" id="CUH62590.1"/>
    </source>
</evidence>
<dbReference type="Proteomes" id="UP000051086">
    <property type="component" value="Unassembled WGS sequence"/>
</dbReference>
<dbReference type="Pfam" id="PF13155">
    <property type="entry name" value="Toprim_2"/>
    <property type="match status" value="1"/>
</dbReference>
<dbReference type="PANTHER" id="PTHR30313">
    <property type="entry name" value="DNA PRIMASE"/>
    <property type="match status" value="1"/>
</dbReference>
<keyword evidence="10 12" id="KW-0238">DNA-binding</keyword>
<evidence type="ECO:0000256" key="6">
    <source>
        <dbReference type="ARBA" id="ARBA00022723"/>
    </source>
</evidence>
<dbReference type="InterPro" id="IPR030846">
    <property type="entry name" value="DnaG_bac"/>
</dbReference>
<keyword evidence="11 12" id="KW-0804">Transcription</keyword>
<comment type="domain">
    <text evidence="12">Contains an N-terminal zinc-binding domain, a central core domain that contains the primase activity, and a C-terminal DnaB-binding domain.</text>
</comment>
<dbReference type="Gene3D" id="3.90.980.10">
    <property type="entry name" value="DNA primase, catalytic core, N-terminal domain"/>
    <property type="match status" value="1"/>
</dbReference>
<keyword evidence="3 12" id="KW-0808">Transferase</keyword>
<dbReference type="HAMAP" id="MF_00974">
    <property type="entry name" value="DNA_primase_DnaG"/>
    <property type="match status" value="1"/>
</dbReference>
<dbReference type="GO" id="GO:0003899">
    <property type="term" value="F:DNA-directed RNA polymerase activity"/>
    <property type="evidence" value="ECO:0007669"/>
    <property type="project" value="UniProtKB-UniRule"/>
</dbReference>
<dbReference type="Pfam" id="PF08275">
    <property type="entry name" value="DNAG_N"/>
    <property type="match status" value="1"/>
</dbReference>
<feature type="zinc finger region" description="CHC2-type" evidence="12">
    <location>
        <begin position="43"/>
        <end position="67"/>
    </location>
</feature>
<reference evidence="14 16" key="2">
    <citation type="submission" date="2015-09" db="EMBL/GenBank/DDBJ databases">
        <authorList>
            <person name="Rodrigo-Torres L."/>
            <person name="Arahal D.R."/>
        </authorList>
    </citation>
    <scope>NUCLEOTIDE SEQUENCE [LARGE SCALE GENOMIC DNA]</scope>
    <source>
        <strain evidence="14 16">CECT 5118</strain>
    </source>
</reference>
<dbReference type="Gene3D" id="3.90.580.10">
    <property type="entry name" value="Zinc finger, CHC2-type domain"/>
    <property type="match status" value="1"/>
</dbReference>
<dbReference type="GO" id="GO:0000428">
    <property type="term" value="C:DNA-directed RNA polymerase complex"/>
    <property type="evidence" value="ECO:0007669"/>
    <property type="project" value="UniProtKB-KW"/>
</dbReference>
<dbReference type="GO" id="GO:0005737">
    <property type="term" value="C:cytoplasm"/>
    <property type="evidence" value="ECO:0007669"/>
    <property type="project" value="TreeGrafter"/>
</dbReference>
<evidence type="ECO:0000256" key="3">
    <source>
        <dbReference type="ARBA" id="ARBA00022679"/>
    </source>
</evidence>
<dbReference type="SMART" id="SM00493">
    <property type="entry name" value="TOPRIM"/>
    <property type="match status" value="1"/>
</dbReference>
<dbReference type="InterPro" id="IPR013264">
    <property type="entry name" value="DNAG_N"/>
</dbReference>
<dbReference type="FunFam" id="3.90.980.10:FF:000001">
    <property type="entry name" value="DNA primase"/>
    <property type="match status" value="1"/>
</dbReference>
<dbReference type="AlphaFoldDB" id="A0A0P1FQ14"/>
<dbReference type="InterPro" id="IPR036977">
    <property type="entry name" value="DNA_primase_Znf_CHC2"/>
</dbReference>
<evidence type="ECO:0000256" key="7">
    <source>
        <dbReference type="ARBA" id="ARBA00022771"/>
    </source>
</evidence>
<reference evidence="15 17" key="1">
    <citation type="submission" date="2015-09" db="EMBL/GenBank/DDBJ databases">
        <authorList>
            <consortium name="Swine Surveillance"/>
        </authorList>
    </citation>
    <scope>NUCLEOTIDE SEQUENCE [LARGE SCALE GENOMIC DNA]</scope>
    <source>
        <strain evidence="15 17">5120</strain>
    </source>
</reference>
<dbReference type="InterPro" id="IPR006171">
    <property type="entry name" value="TOPRIM_dom"/>
</dbReference>
<proteinExistence type="inferred from homology"/>
<protein>
    <recommendedName>
        <fullName evidence="12">DNA primase</fullName>
        <ecNumber evidence="12">2.7.7.101</ecNumber>
    </recommendedName>
</protein>
<dbReference type="Pfam" id="PF01807">
    <property type="entry name" value="Zn_ribbon_DnaG"/>
    <property type="match status" value="1"/>
</dbReference>
<comment type="cofactor">
    <cofactor evidence="12">
        <name>Zn(2+)</name>
        <dbReference type="ChEBI" id="CHEBI:29105"/>
    </cofactor>
    <text evidence="12">Binds 1 zinc ion per monomer.</text>
</comment>
<comment type="function">
    <text evidence="12">RNA polymerase that catalyzes the synthesis of short RNA molecules used as primers for DNA polymerase during DNA replication.</text>
</comment>
<evidence type="ECO:0000313" key="17">
    <source>
        <dbReference type="Proteomes" id="UP000051887"/>
    </source>
</evidence>
<dbReference type="SMART" id="SM00400">
    <property type="entry name" value="ZnF_CHCC"/>
    <property type="match status" value="1"/>
</dbReference>
<keyword evidence="2 12" id="KW-0639">Primosome</keyword>
<comment type="catalytic activity">
    <reaction evidence="12">
        <text>ssDNA + n NTP = ssDNA/pppN(pN)n-1 hybrid + (n-1) diphosphate.</text>
        <dbReference type="EC" id="2.7.7.101"/>
    </reaction>
</comment>
<evidence type="ECO:0000256" key="4">
    <source>
        <dbReference type="ARBA" id="ARBA00022695"/>
    </source>
</evidence>
<dbReference type="RefSeq" id="WP_058241697.1">
    <property type="nucleotide sequence ID" value="NZ_CYSB01000004.1"/>
</dbReference>
<keyword evidence="16" id="KW-1185">Reference proteome</keyword>
<keyword evidence="7 12" id="KW-0863">Zinc-finger</keyword>
<dbReference type="InterPro" id="IPR034151">
    <property type="entry name" value="TOPRIM_DnaG_bac"/>
</dbReference>
<dbReference type="InterPro" id="IPR037068">
    <property type="entry name" value="DNA_primase_core_N_sf"/>
</dbReference>
<dbReference type="InterPro" id="IPR050219">
    <property type="entry name" value="DnaG_primase"/>
</dbReference>
<dbReference type="EMBL" id="CYSB01000004">
    <property type="protein sequence ID" value="CUH62590.1"/>
    <property type="molecule type" value="Genomic_DNA"/>
</dbReference>
<dbReference type="SUPFAM" id="SSF57783">
    <property type="entry name" value="Zinc beta-ribbon"/>
    <property type="match status" value="1"/>
</dbReference>
<dbReference type="GO" id="GO:0003677">
    <property type="term" value="F:DNA binding"/>
    <property type="evidence" value="ECO:0007669"/>
    <property type="project" value="UniProtKB-KW"/>
</dbReference>
<dbReference type="Gene3D" id="3.40.1360.10">
    <property type="match status" value="1"/>
</dbReference>
<dbReference type="EMBL" id="CYSC01000003">
    <property type="protein sequence ID" value="CUH70344.1"/>
    <property type="molecule type" value="Genomic_DNA"/>
</dbReference>
<evidence type="ECO:0000313" key="16">
    <source>
        <dbReference type="Proteomes" id="UP000051086"/>
    </source>
</evidence>
<feature type="domain" description="Toprim" evidence="13">
    <location>
        <begin position="262"/>
        <end position="344"/>
    </location>
</feature>
<evidence type="ECO:0000256" key="8">
    <source>
        <dbReference type="ARBA" id="ARBA00022833"/>
    </source>
</evidence>
<evidence type="ECO:0000256" key="9">
    <source>
        <dbReference type="ARBA" id="ARBA00022842"/>
    </source>
</evidence>
<dbReference type="EC" id="2.7.7.101" evidence="12"/>
<keyword evidence="6 12" id="KW-0479">Metal-binding</keyword>
<dbReference type="InterPro" id="IPR002694">
    <property type="entry name" value="Znf_CHC2"/>
</dbReference>
<dbReference type="FunFam" id="3.40.1360.10:FF:000002">
    <property type="entry name" value="DNA primase"/>
    <property type="match status" value="1"/>
</dbReference>
<keyword evidence="8 12" id="KW-0862">Zinc</keyword>
<dbReference type="Proteomes" id="UP000051887">
    <property type="component" value="Unassembled WGS sequence"/>
</dbReference>
<dbReference type="SUPFAM" id="SSF56731">
    <property type="entry name" value="DNA primase core"/>
    <property type="match status" value="1"/>
</dbReference>
<keyword evidence="4 12" id="KW-0548">Nucleotidyltransferase</keyword>
<dbReference type="OrthoDB" id="9803773at2"/>
<keyword evidence="1 12" id="KW-0240">DNA-directed RNA polymerase</keyword>
<evidence type="ECO:0000256" key="12">
    <source>
        <dbReference type="HAMAP-Rule" id="MF_00974"/>
    </source>
</evidence>
<dbReference type="GO" id="GO:0006269">
    <property type="term" value="P:DNA replication, synthesis of primer"/>
    <property type="evidence" value="ECO:0007669"/>
    <property type="project" value="UniProtKB-UniRule"/>
</dbReference>
<dbReference type="CDD" id="cd03364">
    <property type="entry name" value="TOPRIM_DnaG_primases"/>
    <property type="match status" value="1"/>
</dbReference>
<evidence type="ECO:0000256" key="1">
    <source>
        <dbReference type="ARBA" id="ARBA00022478"/>
    </source>
</evidence>
<accession>A0A0P1FQ14</accession>
<name>A0A0P1FQ14_9RHOB</name>
<sequence length="668" mass="74128">MSLPPGFLDELRNRTSISQVVGRKVMWDMRKSNQGKGDMWAPCPFHQEKSASFHVDDRKGYYYCFGCHAKGDAISFVRETENVEFMEAVEILAREAGMTMPQRDPQAQKKADKRSQLAEVMEMAVQFFRLQLSRGVADEARAYLQRRGLGAETQARFEIGFAPEGWQHLWDHLRGKGVDEELILGAGLAKPSNKGKKPYDTFRNRIMFPIRDPRGRCIAFGGRAMDPNDNAKYLNSPETALFDKGRNLYHHGPAREAAGKGQPLIVAEGYMDVIALAEGGFGASVAPLGTAITENQLQLLWRIAPEPIIALDGDTAGLRAAMRVIDLALPLLEAGKSLRFALMPEGKDPDDLIRQEGPQKLQEILDGAMPMVDLLWQRETEGKVFDSPERKAALDKSLREKIKLIRDPSIREHYGLAIKDMRWDLFGQSRRGGGQGGQGGGFREAGSGFQRGFQGGYNGFRKGGFAPTPMASTKSSMLVAAGEGADDHLREAVILASLIRTPELLPEFDSQVERMHCADAERAHIRDLLLEMCDRGELGDVEGRIFEALGPYALESLFALPHVAIAPAVRRAGDLETVRMSVAEELAKLQATRGLDAEIEEAAEELGASDDDTLTRRLHQATETRNRALRSEQEDRAHYDVGENGARINRDERDAFDAILGKINFSRR</sequence>
<dbReference type="GO" id="GO:0008270">
    <property type="term" value="F:zinc ion binding"/>
    <property type="evidence" value="ECO:0007669"/>
    <property type="project" value="UniProtKB-UniRule"/>
</dbReference>
<organism evidence="15 17">
    <name type="scientific">Thalassovita autumnalis</name>
    <dbReference type="NCBI Taxonomy" id="2072972"/>
    <lineage>
        <taxon>Bacteria</taxon>
        <taxon>Pseudomonadati</taxon>
        <taxon>Pseudomonadota</taxon>
        <taxon>Alphaproteobacteria</taxon>
        <taxon>Rhodobacterales</taxon>
        <taxon>Roseobacteraceae</taxon>
        <taxon>Thalassovita</taxon>
    </lineage>
</organism>